<reference evidence="1" key="1">
    <citation type="journal article" date="2014" name="Front. Microbiol.">
        <title>High frequency of phylogenetically diverse reductive dehalogenase-homologous genes in deep subseafloor sedimentary metagenomes.</title>
        <authorList>
            <person name="Kawai M."/>
            <person name="Futagami T."/>
            <person name="Toyoda A."/>
            <person name="Takaki Y."/>
            <person name="Nishi S."/>
            <person name="Hori S."/>
            <person name="Arai W."/>
            <person name="Tsubouchi T."/>
            <person name="Morono Y."/>
            <person name="Uchiyama I."/>
            <person name="Ito T."/>
            <person name="Fujiyama A."/>
            <person name="Inagaki F."/>
            <person name="Takami H."/>
        </authorList>
    </citation>
    <scope>NUCLEOTIDE SEQUENCE</scope>
    <source>
        <strain evidence="1">Expedition CK06-06</strain>
    </source>
</reference>
<sequence>MFEKLIIDKINQTLRVKQNILKDNELVKKIDEITR</sequence>
<name>X0VCZ0_9ZZZZ</name>
<accession>X0VCZ0</accession>
<evidence type="ECO:0000313" key="1">
    <source>
        <dbReference type="EMBL" id="GAG16225.1"/>
    </source>
</evidence>
<dbReference type="EMBL" id="BARS01031264">
    <property type="protein sequence ID" value="GAG16225.1"/>
    <property type="molecule type" value="Genomic_DNA"/>
</dbReference>
<feature type="non-terminal residue" evidence="1">
    <location>
        <position position="35"/>
    </location>
</feature>
<comment type="caution">
    <text evidence="1">The sequence shown here is derived from an EMBL/GenBank/DDBJ whole genome shotgun (WGS) entry which is preliminary data.</text>
</comment>
<protein>
    <submittedName>
        <fullName evidence="1">Uncharacterized protein</fullName>
    </submittedName>
</protein>
<dbReference type="AlphaFoldDB" id="X0VCZ0"/>
<proteinExistence type="predicted"/>
<gene>
    <name evidence="1" type="ORF">S01H1_48672</name>
</gene>
<organism evidence="1">
    <name type="scientific">marine sediment metagenome</name>
    <dbReference type="NCBI Taxonomy" id="412755"/>
    <lineage>
        <taxon>unclassified sequences</taxon>
        <taxon>metagenomes</taxon>
        <taxon>ecological metagenomes</taxon>
    </lineage>
</organism>